<proteinExistence type="predicted"/>
<reference evidence="1" key="2">
    <citation type="submission" date="2016-06" db="EMBL/GenBank/DDBJ databases">
        <title>The genome of a short-lived fish provides insights into sex chromosome evolution and the genetic control of aging.</title>
        <authorList>
            <person name="Reichwald K."/>
            <person name="Felder M."/>
            <person name="Petzold A."/>
            <person name="Koch P."/>
            <person name="Groth M."/>
            <person name="Platzer M."/>
        </authorList>
    </citation>
    <scope>NUCLEOTIDE SEQUENCE</scope>
    <source>
        <tissue evidence="1">Brain</tissue>
    </source>
</reference>
<protein>
    <submittedName>
        <fullName evidence="1">Uncharacterized protein</fullName>
    </submittedName>
</protein>
<organism evidence="1">
    <name type="scientific">Nothobranchius korthausae</name>
    <dbReference type="NCBI Taxonomy" id="1143690"/>
    <lineage>
        <taxon>Eukaryota</taxon>
        <taxon>Metazoa</taxon>
        <taxon>Chordata</taxon>
        <taxon>Craniata</taxon>
        <taxon>Vertebrata</taxon>
        <taxon>Euteleostomi</taxon>
        <taxon>Actinopterygii</taxon>
        <taxon>Neopterygii</taxon>
        <taxon>Teleostei</taxon>
        <taxon>Neoteleostei</taxon>
        <taxon>Acanthomorphata</taxon>
        <taxon>Ovalentaria</taxon>
        <taxon>Atherinomorphae</taxon>
        <taxon>Cyprinodontiformes</taxon>
        <taxon>Nothobranchiidae</taxon>
        <taxon>Nothobranchius</taxon>
    </lineage>
</organism>
<gene>
    <name evidence="1" type="primary">Nfu_g_1_004802</name>
</gene>
<accession>A0A1A8GM62</accession>
<feature type="non-terminal residue" evidence="1">
    <location>
        <position position="81"/>
    </location>
</feature>
<sequence>NDECPSHKDPDGTHLEGDVFWRLGVPKRVDDCMSKKLKLDEFITHTPPLNEINTTFNPLENGERCRHLCPPVLLDFFLSLD</sequence>
<dbReference type="AlphaFoldDB" id="A0A1A8GM62"/>
<name>A0A1A8GM62_9TELE</name>
<dbReference type="EMBL" id="HAEC01004026">
    <property type="protein sequence ID" value="SBQ72103.1"/>
    <property type="molecule type" value="Transcribed_RNA"/>
</dbReference>
<dbReference type="InterPro" id="IPR011032">
    <property type="entry name" value="GroES-like_sf"/>
</dbReference>
<dbReference type="Gene3D" id="3.90.180.10">
    <property type="entry name" value="Medium-chain alcohol dehydrogenases, catalytic domain"/>
    <property type="match status" value="1"/>
</dbReference>
<feature type="non-terminal residue" evidence="1">
    <location>
        <position position="1"/>
    </location>
</feature>
<dbReference type="SUPFAM" id="SSF50129">
    <property type="entry name" value="GroES-like"/>
    <property type="match status" value="1"/>
</dbReference>
<evidence type="ECO:0000313" key="1">
    <source>
        <dbReference type="EMBL" id="SBQ72103.1"/>
    </source>
</evidence>
<reference evidence="1" key="1">
    <citation type="submission" date="2016-05" db="EMBL/GenBank/DDBJ databases">
        <authorList>
            <person name="Lavstsen T."/>
            <person name="Jespersen J.S."/>
        </authorList>
    </citation>
    <scope>NUCLEOTIDE SEQUENCE</scope>
    <source>
        <tissue evidence="1">Brain</tissue>
    </source>
</reference>